<evidence type="ECO:0000256" key="1">
    <source>
        <dbReference type="ARBA" id="ARBA00004651"/>
    </source>
</evidence>
<dbReference type="GO" id="GO:0005524">
    <property type="term" value="F:ATP binding"/>
    <property type="evidence" value="ECO:0007669"/>
    <property type="project" value="UniProtKB-KW"/>
</dbReference>
<dbReference type="GO" id="GO:0140359">
    <property type="term" value="F:ABC-type transporter activity"/>
    <property type="evidence" value="ECO:0007669"/>
    <property type="project" value="InterPro"/>
</dbReference>
<proteinExistence type="predicted"/>
<evidence type="ECO:0000313" key="7">
    <source>
        <dbReference type="EMBL" id="QOY53769.1"/>
    </source>
</evidence>
<protein>
    <submittedName>
        <fullName evidence="7">ABC transporter ATP-binding protein</fullName>
    </submittedName>
</protein>
<keyword evidence="8" id="KW-1185">Reference proteome</keyword>
<keyword evidence="7" id="KW-0547">Nucleotide-binding</keyword>
<dbReference type="KEGG" id="smas:HUE87_07620"/>
<dbReference type="InterPro" id="IPR011527">
    <property type="entry name" value="ABC1_TM_dom"/>
</dbReference>
<dbReference type="InterPro" id="IPR036640">
    <property type="entry name" value="ABC1_TM_sf"/>
</dbReference>
<accession>A0A7S7LYG3</accession>
<evidence type="ECO:0000313" key="8">
    <source>
        <dbReference type="Proteomes" id="UP000593836"/>
    </source>
</evidence>
<keyword evidence="2 5" id="KW-0812">Transmembrane</keyword>
<keyword evidence="4 5" id="KW-0472">Membrane</keyword>
<feature type="transmembrane region" description="Helical" evidence="5">
    <location>
        <begin position="162"/>
        <end position="184"/>
    </location>
</feature>
<gene>
    <name evidence="7" type="ORF">HUE87_07620</name>
</gene>
<organism evidence="7 8">
    <name type="scientific">Candidatus Sulfurimonas marisnigri</name>
    <dbReference type="NCBI Taxonomy" id="2740405"/>
    <lineage>
        <taxon>Bacteria</taxon>
        <taxon>Pseudomonadati</taxon>
        <taxon>Campylobacterota</taxon>
        <taxon>Epsilonproteobacteria</taxon>
        <taxon>Campylobacterales</taxon>
        <taxon>Sulfurimonadaceae</taxon>
        <taxon>Sulfurimonas</taxon>
    </lineage>
</organism>
<dbReference type="SUPFAM" id="SSF90123">
    <property type="entry name" value="ABC transporter transmembrane region"/>
    <property type="match status" value="1"/>
</dbReference>
<evidence type="ECO:0000256" key="5">
    <source>
        <dbReference type="SAM" id="Phobius"/>
    </source>
</evidence>
<dbReference type="Gene3D" id="1.20.1560.10">
    <property type="entry name" value="ABC transporter type 1, transmembrane domain"/>
    <property type="match status" value="1"/>
</dbReference>
<feature type="transmembrane region" description="Helical" evidence="5">
    <location>
        <begin position="21"/>
        <end position="39"/>
    </location>
</feature>
<evidence type="ECO:0000259" key="6">
    <source>
        <dbReference type="PROSITE" id="PS50929"/>
    </source>
</evidence>
<dbReference type="EMBL" id="CP054493">
    <property type="protein sequence ID" value="QOY53769.1"/>
    <property type="molecule type" value="Genomic_DNA"/>
</dbReference>
<feature type="transmembrane region" description="Helical" evidence="5">
    <location>
        <begin position="51"/>
        <end position="75"/>
    </location>
</feature>
<keyword evidence="3 5" id="KW-1133">Transmembrane helix</keyword>
<feature type="domain" description="ABC transmembrane type-1" evidence="6">
    <location>
        <begin position="29"/>
        <end position="298"/>
    </location>
</feature>
<sequence>MGIKSAVLEGFLNTIKSDKRSMYYILYYSLLESILALSLPLTSSFIINSLIAHASISVVVLGSIILFIFMSITFLKLMQEYIIEKFEQRVFVDKGFEVAQKAYALKEKNISTKYPIDKLMNYFFDITTIQKIFPVFILNGAGLIMQILVSLILLFIFSAFLFYGALAILVIYFTMLILLGNNGIDYAIKRSDMKHNAIYFLQKIPTTTDSKEKTLEKVDEIMGGYVNARKNHFKVVFKQLALSYIVQGVIISSFFIFGGYLVINGELPVGEFIAAEILIVSLIYALNGFIKQLDYIYDGIEGYYKIGKLSASLDIEEKNSEV</sequence>
<evidence type="ECO:0000256" key="4">
    <source>
        <dbReference type="ARBA" id="ARBA00023136"/>
    </source>
</evidence>
<dbReference type="Proteomes" id="UP000593836">
    <property type="component" value="Chromosome"/>
</dbReference>
<evidence type="ECO:0000256" key="3">
    <source>
        <dbReference type="ARBA" id="ARBA00022989"/>
    </source>
</evidence>
<dbReference type="PROSITE" id="PS50929">
    <property type="entry name" value="ABC_TM1F"/>
    <property type="match status" value="1"/>
</dbReference>
<dbReference type="AlphaFoldDB" id="A0A7S7LYG3"/>
<feature type="transmembrane region" description="Helical" evidence="5">
    <location>
        <begin position="240"/>
        <end position="263"/>
    </location>
</feature>
<feature type="transmembrane region" description="Helical" evidence="5">
    <location>
        <begin position="269"/>
        <end position="290"/>
    </location>
</feature>
<evidence type="ECO:0000256" key="2">
    <source>
        <dbReference type="ARBA" id="ARBA00022692"/>
    </source>
</evidence>
<name>A0A7S7LYG3_9BACT</name>
<reference evidence="7 8" key="1">
    <citation type="submission" date="2020-05" db="EMBL/GenBank/DDBJ databases">
        <title>Sulfurimonas marisnigri, sp. nov., and Sulfurimonas baltica, sp. nov., manganese oxide reducing chemolithoautotrophs of the class Epsilonproteobacteria isolated from the pelagic redoxclines of the Black and Baltic Seas and emended description of the genus Sulfurimonas.</title>
        <authorList>
            <person name="Henkel J.V."/>
            <person name="Laudan C."/>
            <person name="Werner J."/>
            <person name="Neu T."/>
            <person name="Plewe S."/>
            <person name="Sproer C."/>
            <person name="Bunk B."/>
            <person name="Schulz-Vogt H.N."/>
        </authorList>
    </citation>
    <scope>NUCLEOTIDE SEQUENCE [LARGE SCALE GENOMIC DNA]</scope>
    <source>
        <strain evidence="7 8">SoZ1</strain>
    </source>
</reference>
<keyword evidence="7" id="KW-0067">ATP-binding</keyword>
<dbReference type="RefSeq" id="WP_194365604.1">
    <property type="nucleotide sequence ID" value="NZ_CP054493.1"/>
</dbReference>
<comment type="subcellular location">
    <subcellularLocation>
        <location evidence="1">Cell membrane</location>
        <topology evidence="1">Multi-pass membrane protein</topology>
    </subcellularLocation>
</comment>
<feature type="transmembrane region" description="Helical" evidence="5">
    <location>
        <begin position="132"/>
        <end position="156"/>
    </location>
</feature>
<dbReference type="GO" id="GO:0005886">
    <property type="term" value="C:plasma membrane"/>
    <property type="evidence" value="ECO:0007669"/>
    <property type="project" value="UniProtKB-SubCell"/>
</dbReference>